<dbReference type="InterPro" id="IPR035901">
    <property type="entry name" value="GIY-YIG_endonuc_sf"/>
</dbReference>
<evidence type="ECO:0000313" key="4">
    <source>
        <dbReference type="Proteomes" id="UP000009011"/>
    </source>
</evidence>
<dbReference type="Pfam" id="PF01541">
    <property type="entry name" value="GIY-YIG"/>
    <property type="match status" value="1"/>
</dbReference>
<evidence type="ECO:0000256" key="1">
    <source>
        <dbReference type="ARBA" id="ARBA00007435"/>
    </source>
</evidence>
<evidence type="ECO:0000259" key="2">
    <source>
        <dbReference type="PROSITE" id="PS50164"/>
    </source>
</evidence>
<protein>
    <submittedName>
        <fullName evidence="3">Excinuclease ABC subunit C</fullName>
    </submittedName>
</protein>
<dbReference type="AlphaFoldDB" id="I7A1G3"/>
<proteinExistence type="inferred from homology"/>
<feature type="domain" description="GIY-YIG" evidence="2">
    <location>
        <begin position="2"/>
        <end position="78"/>
    </location>
</feature>
<dbReference type="SUPFAM" id="SSF82771">
    <property type="entry name" value="GIY-YIG endonuclease"/>
    <property type="match status" value="1"/>
</dbReference>
<gene>
    <name evidence="3" type="ordered locus">MROS_1820</name>
</gene>
<reference evidence="3 4" key="1">
    <citation type="journal article" date="2013" name="PLoS ONE">
        <title>Genomic analysis of Melioribacter roseus, facultatively anaerobic organotrophic bacterium representing a novel deep lineage within Bacteriodetes/Chlorobi group.</title>
        <authorList>
            <person name="Kadnikov V.V."/>
            <person name="Mardanov A.V."/>
            <person name="Podosokorskaya O.A."/>
            <person name="Gavrilov S.N."/>
            <person name="Kublanov I.V."/>
            <person name="Beletsky A.V."/>
            <person name="Bonch-Osmolovskaya E.A."/>
            <person name="Ravin N.V."/>
        </authorList>
    </citation>
    <scope>NUCLEOTIDE SEQUENCE [LARGE SCALE GENOMIC DNA]</scope>
    <source>
        <strain evidence="4">JCM 17771 / P3M-2</strain>
    </source>
</reference>
<dbReference type="PROSITE" id="PS50164">
    <property type="entry name" value="GIY_YIG"/>
    <property type="match status" value="1"/>
</dbReference>
<dbReference type="PANTHER" id="PTHR34477:SF1">
    <property type="entry name" value="UPF0213 PROTEIN YHBQ"/>
    <property type="match status" value="1"/>
</dbReference>
<dbReference type="KEGG" id="mro:MROS_1820"/>
<dbReference type="HOGENOM" id="CLU_135650_6_2_10"/>
<dbReference type="Proteomes" id="UP000009011">
    <property type="component" value="Chromosome"/>
</dbReference>
<sequence>METFFTYIIFSPSKNRFYVGSTNDIQRRLNEHNSGQTKSTRPGKPWNLVFLKEFSSKSEAMKLEIKIKKRGIKRFLNDIQPG</sequence>
<dbReference type="CDD" id="cd10449">
    <property type="entry name" value="GIY-YIG_SLX1_like"/>
    <property type="match status" value="1"/>
</dbReference>
<dbReference type="PATRIC" id="fig|1191523.3.peg.1931"/>
<dbReference type="PANTHER" id="PTHR34477">
    <property type="entry name" value="UPF0213 PROTEIN YHBQ"/>
    <property type="match status" value="1"/>
</dbReference>
<name>I7A1G3_MELRP</name>
<dbReference type="RefSeq" id="WP_014856485.1">
    <property type="nucleotide sequence ID" value="NC_018178.1"/>
</dbReference>
<dbReference type="EMBL" id="CP003557">
    <property type="protein sequence ID" value="AFN75053.1"/>
    <property type="molecule type" value="Genomic_DNA"/>
</dbReference>
<dbReference type="eggNOG" id="COG2827">
    <property type="taxonomic scope" value="Bacteria"/>
</dbReference>
<comment type="similarity">
    <text evidence="1">Belongs to the UPF0213 family.</text>
</comment>
<keyword evidence="4" id="KW-1185">Reference proteome</keyword>
<accession>I7A1G3</accession>
<dbReference type="InterPro" id="IPR050190">
    <property type="entry name" value="UPF0213_domain"/>
</dbReference>
<dbReference type="OrthoDB" id="1495241at2"/>
<organism evidence="3 4">
    <name type="scientific">Melioribacter roseus (strain DSM 23840 / JCM 17771 / VKM B-2668 / P3M-2)</name>
    <dbReference type="NCBI Taxonomy" id="1191523"/>
    <lineage>
        <taxon>Bacteria</taxon>
        <taxon>Pseudomonadati</taxon>
        <taxon>Ignavibacteriota</taxon>
        <taxon>Ignavibacteria</taxon>
        <taxon>Ignavibacteriales</taxon>
        <taxon>Melioribacteraceae</taxon>
        <taxon>Melioribacter</taxon>
    </lineage>
</organism>
<dbReference type="InterPro" id="IPR000305">
    <property type="entry name" value="GIY-YIG_endonuc"/>
</dbReference>
<evidence type="ECO:0000313" key="3">
    <source>
        <dbReference type="EMBL" id="AFN75053.1"/>
    </source>
</evidence>
<dbReference type="Gene3D" id="3.40.1440.10">
    <property type="entry name" value="GIY-YIG endonuclease"/>
    <property type="match status" value="1"/>
</dbReference>